<reference evidence="6 7" key="1">
    <citation type="journal article" date="2018" name="Sci. Rep.">
        <title>Raphidocelis subcapitata (=Pseudokirchneriella subcapitata) provides an insight into genome evolution and environmental adaptations in the Sphaeropleales.</title>
        <authorList>
            <person name="Suzuki S."/>
            <person name="Yamaguchi H."/>
            <person name="Nakajima N."/>
            <person name="Kawachi M."/>
        </authorList>
    </citation>
    <scope>NUCLEOTIDE SEQUENCE [LARGE SCALE GENOMIC DNA]</scope>
    <source>
        <strain evidence="6 7">NIES-35</strain>
    </source>
</reference>
<dbReference type="PANTHER" id="PTHR43190">
    <property type="entry name" value="N-ACETYL-D-GLUCOSAMINE KINASE"/>
    <property type="match status" value="1"/>
</dbReference>
<evidence type="ECO:0000313" key="6">
    <source>
        <dbReference type="EMBL" id="GBF93889.1"/>
    </source>
</evidence>
<protein>
    <recommendedName>
        <fullName evidence="3">N-acetyl-D-glucosamine kinase</fullName>
        <ecNumber evidence="2">2.7.1.59</ecNumber>
    </recommendedName>
    <alternativeName>
        <fullName evidence="4">GlcNAc kinase</fullName>
    </alternativeName>
</protein>
<evidence type="ECO:0000256" key="3">
    <source>
        <dbReference type="ARBA" id="ARBA00014974"/>
    </source>
</evidence>
<feature type="domain" description="ATPase BadF/BadG/BcrA/BcrD type" evidence="5">
    <location>
        <begin position="73"/>
        <end position="337"/>
    </location>
</feature>
<keyword evidence="7" id="KW-1185">Reference proteome</keyword>
<dbReference type="STRING" id="307507.A0A2V0P2S9"/>
<comment type="similarity">
    <text evidence="1">Belongs to the eukaryotic-type N-acetylglucosamine kinase family.</text>
</comment>
<dbReference type="AlphaFoldDB" id="A0A2V0P2S9"/>
<dbReference type="Proteomes" id="UP000247498">
    <property type="component" value="Unassembled WGS sequence"/>
</dbReference>
<organism evidence="6 7">
    <name type="scientific">Raphidocelis subcapitata</name>
    <dbReference type="NCBI Taxonomy" id="307507"/>
    <lineage>
        <taxon>Eukaryota</taxon>
        <taxon>Viridiplantae</taxon>
        <taxon>Chlorophyta</taxon>
        <taxon>core chlorophytes</taxon>
        <taxon>Chlorophyceae</taxon>
        <taxon>CS clade</taxon>
        <taxon>Sphaeropleales</taxon>
        <taxon>Selenastraceae</taxon>
        <taxon>Raphidocelis</taxon>
    </lineage>
</organism>
<dbReference type="PANTHER" id="PTHR43190:SF3">
    <property type="entry name" value="N-ACETYL-D-GLUCOSAMINE KINASE"/>
    <property type="match status" value="1"/>
</dbReference>
<dbReference type="Gene3D" id="3.30.420.40">
    <property type="match status" value="2"/>
</dbReference>
<accession>A0A2V0P2S9</accession>
<evidence type="ECO:0000256" key="1">
    <source>
        <dbReference type="ARBA" id="ARBA00006198"/>
    </source>
</evidence>
<comment type="caution">
    <text evidence="6">The sequence shown here is derived from an EMBL/GenBank/DDBJ whole genome shotgun (WGS) entry which is preliminary data.</text>
</comment>
<proteinExistence type="inferred from homology"/>
<evidence type="ECO:0000313" key="7">
    <source>
        <dbReference type="Proteomes" id="UP000247498"/>
    </source>
</evidence>
<evidence type="ECO:0000256" key="4">
    <source>
        <dbReference type="ARBA" id="ARBA00031123"/>
    </source>
</evidence>
<name>A0A2V0P2S9_9CHLO</name>
<sequence>MGANVDTATGAVMASAKGPEIRWYTATGAGPAADALWAVVDAALAEAGRAYADVAAACARKTAGPDIRWYTATGAGPAADALWAVVDAALAEAGRAYADVAAACACVAVRDAGADLADVQGALSKRLQGAVVVAQPDAAAALAAATNGVLQGAAVVADLHSEAVAFAGGRMHRASGWGPAFLEGGSALDLGTRALLAANKTHDGRGAPTALLHALLRRLSLPRPEELVRWAYFPEEGREARISQLAGTVLDCALGGDVVADAVLRHCCGELVSSCKAAASAVRLGSDKPFTVVLAGSLLQDGGLYAQYLAEGIEWALPGARLTYPQIEPSEGAALLARRRLQG</sequence>
<dbReference type="InterPro" id="IPR002731">
    <property type="entry name" value="ATPase_BadF"/>
</dbReference>
<dbReference type="EMBL" id="BDRX01000045">
    <property type="protein sequence ID" value="GBF93889.1"/>
    <property type="molecule type" value="Genomic_DNA"/>
</dbReference>
<dbReference type="GO" id="GO:0045127">
    <property type="term" value="F:N-acetylglucosamine kinase activity"/>
    <property type="evidence" value="ECO:0007669"/>
    <property type="project" value="UniProtKB-EC"/>
</dbReference>
<dbReference type="InterPro" id="IPR043129">
    <property type="entry name" value="ATPase_NBD"/>
</dbReference>
<dbReference type="Pfam" id="PF01869">
    <property type="entry name" value="BcrAD_BadFG"/>
    <property type="match status" value="1"/>
</dbReference>
<evidence type="ECO:0000256" key="2">
    <source>
        <dbReference type="ARBA" id="ARBA00012122"/>
    </source>
</evidence>
<dbReference type="OrthoDB" id="311172at2759"/>
<evidence type="ECO:0000259" key="5">
    <source>
        <dbReference type="Pfam" id="PF01869"/>
    </source>
</evidence>
<dbReference type="InterPro" id="IPR052519">
    <property type="entry name" value="Euk-type_GlcNAc_Kinase"/>
</dbReference>
<dbReference type="FunCoup" id="A0A2V0P2S9">
    <property type="interactions" value="935"/>
</dbReference>
<dbReference type="InParanoid" id="A0A2V0P2S9"/>
<dbReference type="SUPFAM" id="SSF53067">
    <property type="entry name" value="Actin-like ATPase domain"/>
    <property type="match status" value="1"/>
</dbReference>
<gene>
    <name evidence="6" type="ORF">Rsub_06888</name>
</gene>
<dbReference type="EC" id="2.7.1.59" evidence="2"/>